<dbReference type="InterPro" id="IPR018729">
    <property type="entry name" value="DUF2269_transmembrane"/>
</dbReference>
<feature type="transmembrane region" description="Helical" evidence="1">
    <location>
        <begin position="78"/>
        <end position="97"/>
    </location>
</feature>
<gene>
    <name evidence="2" type="ORF">LYSBPC_12210</name>
</gene>
<dbReference type="RefSeq" id="WP_264987807.1">
    <property type="nucleotide sequence ID" value="NZ_BRZA01000001.1"/>
</dbReference>
<proteinExistence type="predicted"/>
<dbReference type="Pfam" id="PF10027">
    <property type="entry name" value="DUF2269"/>
    <property type="match status" value="1"/>
</dbReference>
<reference evidence="2" key="1">
    <citation type="submission" date="2022-08" db="EMBL/GenBank/DDBJ databases">
        <title>Draft genome sequence of Lysinibacillus sp. strain KH24.</title>
        <authorList>
            <person name="Kanbe H."/>
            <person name="Itoh H."/>
        </authorList>
    </citation>
    <scope>NUCLEOTIDE SEQUENCE</scope>
    <source>
        <strain evidence="2">KH24</strain>
    </source>
</reference>
<evidence type="ECO:0000313" key="2">
    <source>
        <dbReference type="EMBL" id="GLC88094.1"/>
    </source>
</evidence>
<feature type="transmembrane region" description="Helical" evidence="1">
    <location>
        <begin position="6"/>
        <end position="30"/>
    </location>
</feature>
<keyword evidence="1" id="KW-0812">Transmembrane</keyword>
<dbReference type="Proteomes" id="UP001065593">
    <property type="component" value="Unassembled WGS sequence"/>
</dbReference>
<feature type="transmembrane region" description="Helical" evidence="1">
    <location>
        <begin position="51"/>
        <end position="72"/>
    </location>
</feature>
<evidence type="ECO:0000313" key="3">
    <source>
        <dbReference type="Proteomes" id="UP001065593"/>
    </source>
</evidence>
<protein>
    <recommendedName>
        <fullName evidence="4">DUF2269 family protein</fullName>
    </recommendedName>
</protein>
<name>A0ABQ5NII4_9BACI</name>
<evidence type="ECO:0000256" key="1">
    <source>
        <dbReference type="SAM" id="Phobius"/>
    </source>
</evidence>
<dbReference type="EMBL" id="BRZA01000001">
    <property type="protein sequence ID" value="GLC88094.1"/>
    <property type="molecule type" value="Genomic_DNA"/>
</dbReference>
<comment type="caution">
    <text evidence="2">The sequence shown here is derived from an EMBL/GenBank/DDBJ whole genome shotgun (WGS) entry which is preliminary data.</text>
</comment>
<evidence type="ECO:0008006" key="4">
    <source>
        <dbReference type="Google" id="ProtNLM"/>
    </source>
</evidence>
<keyword evidence="3" id="KW-1185">Reference proteome</keyword>
<keyword evidence="1" id="KW-0472">Membrane</keyword>
<feature type="transmembrane region" description="Helical" evidence="1">
    <location>
        <begin position="126"/>
        <end position="146"/>
    </location>
</feature>
<accession>A0ABQ5NII4</accession>
<keyword evidence="1" id="KW-1133">Transmembrane helix</keyword>
<sequence length="147" mass="16782">MLSIYTLLLYIHIISAIVSIGPLFVMLVIVKRMRTASQQEMSPYITVFQGAITLVKHAGHILVTSGILLMWYAGYAWYTSWVVLTVLVMLASIVFLARAFKPTLKTFGTAEYHQPTFVSLLQQKTWTYIILLLIMLWLMVAKPILWS</sequence>
<organism evidence="2 3">
    <name type="scientific">Lysinibacillus piscis</name>
    <dbReference type="NCBI Taxonomy" id="2518931"/>
    <lineage>
        <taxon>Bacteria</taxon>
        <taxon>Bacillati</taxon>
        <taxon>Bacillota</taxon>
        <taxon>Bacilli</taxon>
        <taxon>Bacillales</taxon>
        <taxon>Bacillaceae</taxon>
        <taxon>Lysinibacillus</taxon>
    </lineage>
</organism>